<feature type="region of interest" description="Disordered" evidence="1">
    <location>
        <begin position="320"/>
        <end position="358"/>
    </location>
</feature>
<dbReference type="Proteomes" id="UP001283361">
    <property type="component" value="Unassembled WGS sequence"/>
</dbReference>
<feature type="compositionally biased region" description="Basic and acidic residues" evidence="1">
    <location>
        <begin position="329"/>
        <end position="343"/>
    </location>
</feature>
<accession>A0AAE0XQ28</accession>
<feature type="compositionally biased region" description="Polar residues" evidence="1">
    <location>
        <begin position="547"/>
        <end position="559"/>
    </location>
</feature>
<evidence type="ECO:0000313" key="2">
    <source>
        <dbReference type="EMBL" id="KAK3702641.1"/>
    </source>
</evidence>
<feature type="region of interest" description="Disordered" evidence="1">
    <location>
        <begin position="262"/>
        <end position="290"/>
    </location>
</feature>
<proteinExistence type="predicted"/>
<feature type="region of interest" description="Disordered" evidence="1">
    <location>
        <begin position="530"/>
        <end position="559"/>
    </location>
</feature>
<dbReference type="AlphaFoldDB" id="A0AAE0XQ28"/>
<protein>
    <submittedName>
        <fullName evidence="2">Uncharacterized protein</fullName>
    </submittedName>
</protein>
<feature type="region of interest" description="Disordered" evidence="1">
    <location>
        <begin position="40"/>
        <end position="59"/>
    </location>
</feature>
<feature type="region of interest" description="Disordered" evidence="1">
    <location>
        <begin position="377"/>
        <end position="410"/>
    </location>
</feature>
<name>A0AAE0XQ28_9GAST</name>
<feature type="compositionally biased region" description="Low complexity" evidence="1">
    <location>
        <begin position="125"/>
        <end position="145"/>
    </location>
</feature>
<feature type="compositionally biased region" description="Polar residues" evidence="1">
    <location>
        <begin position="14"/>
        <end position="23"/>
    </location>
</feature>
<sequence>MLPPAPGPTLALQLPTTTSSNQGYHVNVLGSSLVARLKQRQPKEAGIPPKAIKSKPVLKKPKVTMGLKLEGLQEEEDMHTSDDGHVLGSIDSHSASKRQGKACGQRSRTGSAASEDTQTLPRLTSASRSHVGSRLSSRRSLSAGRAQERGVSRQSGACPSASSFAPRAPSCPVHVVKRDGVFQPADKYMPGRTVIRESGPATLWDYHTYVLPVMDSNSDTQSPRFSDSDISPRGMYMGSGKKRMKVSWKAGLQPDVNYQTAELAESRQDTNPTPSTTAPASASKQRRAQSVDNLAFRRPIYNSGHSRVSSIGLKWNIRTGTTDNFSDTEPPRDDSPNTLKIRDGSPPASTPYPTTITPKITSKPMWSYLITHDTRQFKEQLPPQPSKAKWKDSISSRSGQRHHRDVHPVSTAMERYGTSVSKTRWTVPSSSASGLEAERAVRERLQLVKRSGQLLLYESGGRGTSNSAAQLFRQAMAAAGRADDINDNKGEQGSATFCIPKDREDETEEPDGLAAVVRASEGDKLTQITTSLTNDDKAISNHEDDQLSSPTKSRSTLYN</sequence>
<feature type="compositionally biased region" description="Basic and acidic residues" evidence="1">
    <location>
        <begin position="534"/>
        <end position="545"/>
    </location>
</feature>
<feature type="region of interest" description="Disordered" evidence="1">
    <location>
        <begin position="1"/>
        <end position="23"/>
    </location>
</feature>
<keyword evidence="3" id="KW-1185">Reference proteome</keyword>
<feature type="compositionally biased region" description="Polar residues" evidence="1">
    <location>
        <begin position="106"/>
        <end position="124"/>
    </location>
</feature>
<dbReference type="EMBL" id="JAWDGP010007852">
    <property type="protein sequence ID" value="KAK3702641.1"/>
    <property type="molecule type" value="Genomic_DNA"/>
</dbReference>
<gene>
    <name evidence="2" type="ORF">RRG08_042629</name>
</gene>
<feature type="region of interest" description="Disordered" evidence="1">
    <location>
        <begin position="72"/>
        <end position="170"/>
    </location>
</feature>
<evidence type="ECO:0000313" key="3">
    <source>
        <dbReference type="Proteomes" id="UP001283361"/>
    </source>
</evidence>
<feature type="compositionally biased region" description="Low complexity" evidence="1">
    <location>
        <begin position="272"/>
        <end position="283"/>
    </location>
</feature>
<feature type="compositionally biased region" description="Low complexity" evidence="1">
    <location>
        <begin position="157"/>
        <end position="170"/>
    </location>
</feature>
<evidence type="ECO:0000256" key="1">
    <source>
        <dbReference type="SAM" id="MobiDB-lite"/>
    </source>
</evidence>
<comment type="caution">
    <text evidence="2">The sequence shown here is derived from an EMBL/GenBank/DDBJ whole genome shotgun (WGS) entry which is preliminary data.</text>
</comment>
<reference evidence="2" key="1">
    <citation type="journal article" date="2023" name="G3 (Bethesda)">
        <title>A reference genome for the long-term kleptoplast-retaining sea slug Elysia crispata morphotype clarki.</title>
        <authorList>
            <person name="Eastman K.E."/>
            <person name="Pendleton A.L."/>
            <person name="Shaikh M.A."/>
            <person name="Suttiyut T."/>
            <person name="Ogas R."/>
            <person name="Tomko P."/>
            <person name="Gavelis G."/>
            <person name="Widhalm J.R."/>
            <person name="Wisecaver J.H."/>
        </authorList>
    </citation>
    <scope>NUCLEOTIDE SEQUENCE</scope>
    <source>
        <strain evidence="2">ECLA1</strain>
    </source>
</reference>
<organism evidence="2 3">
    <name type="scientific">Elysia crispata</name>
    <name type="common">lettuce slug</name>
    <dbReference type="NCBI Taxonomy" id="231223"/>
    <lineage>
        <taxon>Eukaryota</taxon>
        <taxon>Metazoa</taxon>
        <taxon>Spiralia</taxon>
        <taxon>Lophotrochozoa</taxon>
        <taxon>Mollusca</taxon>
        <taxon>Gastropoda</taxon>
        <taxon>Heterobranchia</taxon>
        <taxon>Euthyneura</taxon>
        <taxon>Panpulmonata</taxon>
        <taxon>Sacoglossa</taxon>
        <taxon>Placobranchoidea</taxon>
        <taxon>Plakobranchidae</taxon>
        <taxon>Elysia</taxon>
    </lineage>
</organism>